<feature type="transmembrane region" description="Helical" evidence="3">
    <location>
        <begin position="427"/>
        <end position="448"/>
    </location>
</feature>
<comment type="caution">
    <text evidence="5">The sequence shown here is derived from an EMBL/GenBank/DDBJ whole genome shotgun (WGS) entry which is preliminary data.</text>
</comment>
<organism evidence="5 6">
    <name type="scientific">Elizabethkingia miricola</name>
    <name type="common">Chryseobacterium miricola</name>
    <dbReference type="NCBI Taxonomy" id="172045"/>
    <lineage>
        <taxon>Bacteria</taxon>
        <taxon>Pseudomonadati</taxon>
        <taxon>Bacteroidota</taxon>
        <taxon>Flavobacteriia</taxon>
        <taxon>Flavobacteriales</taxon>
        <taxon>Weeksellaceae</taxon>
        <taxon>Elizabethkingia</taxon>
    </lineage>
</organism>
<reference evidence="5 6" key="1">
    <citation type="submission" date="2019-07" db="EMBL/GenBank/DDBJ databases">
        <title>Genomic Encyclopedia of Archaeal and Bacterial Type Strains, Phase II (KMG-II): from individual species to whole genera.</title>
        <authorList>
            <person name="Goeker M."/>
        </authorList>
    </citation>
    <scope>NUCLEOTIDE SEQUENCE [LARGE SCALE GENOMIC DNA]</scope>
    <source>
        <strain evidence="5 6">DSM 14571</strain>
    </source>
</reference>
<dbReference type="Proteomes" id="UP000324513">
    <property type="component" value="Unassembled WGS sequence"/>
</dbReference>
<keyword evidence="3" id="KW-0472">Membrane</keyword>
<evidence type="ECO:0000259" key="4">
    <source>
        <dbReference type="Pfam" id="PF10145"/>
    </source>
</evidence>
<evidence type="ECO:0000256" key="3">
    <source>
        <dbReference type="SAM" id="Phobius"/>
    </source>
</evidence>
<feature type="compositionally biased region" description="Gly residues" evidence="2">
    <location>
        <begin position="568"/>
        <end position="579"/>
    </location>
</feature>
<feature type="region of interest" description="Disordered" evidence="2">
    <location>
        <begin position="551"/>
        <end position="597"/>
    </location>
</feature>
<dbReference type="EMBL" id="VNHK01000006">
    <property type="protein sequence ID" value="TYO91986.1"/>
    <property type="molecule type" value="Genomic_DNA"/>
</dbReference>
<dbReference type="PANTHER" id="PTHR37813">
    <property type="entry name" value="FELS-2 PROPHAGE PROTEIN"/>
    <property type="match status" value="1"/>
</dbReference>
<sequence>MTNNLLYNIVLQMQGQQKIIANVNSVQQSTSGMIKKIQSQLNAVRLDSFLNNINRVADGISSLNGPGMELASSMKDLEALTGVAGDKLKEIEGYARNAAKTFGGSAAQGVESYKLILGQLSPEIAKVPKALKSMGETVGYTSKLMGGDTIAATEVLTTAMNQYGISTDDPIKASQIMASMMNVMAAASKEGSAELPQLKAALEQSGMAAKSAGVSFEETNAAIEVLDAAGKKGSEGGVALRNVLATLGQGRFLPKKVRSEFQALGIDINQLNNPSISLSQRLNMLKPLLKDSALLSATFGKENSNAAMALIGQTGEIDRLTGAVKGTTSAYDQAAIVMESPAEKNARLKAQLDDFKISLFNATNAWMGYANVAAEVARDVGNLVPIFQGVGQVIMFVTNAQKMQALWTKIVTAAQWLWNAAMTANPIGLIVAGIAALIAGVVVCWNKFEGFRTVIFKSWEAMKLFGTAIKDFVINRFKELLSGITGIGSALLSFFKGDWKTAWETGKKAAIDLSGYGSASKFGNQVVSGWSGAMKAGQSASNAYTKKLNAGKTSGSTDSGILPPVGIPGTGGIGGGKKGGSGDDDDKKDGKKANSDIATGGTKHNYITINIREQVGIKGFTGSFESAKKKAGEEVLDELLRITASAITAGG</sequence>
<proteinExistence type="predicted"/>
<feature type="compositionally biased region" description="Basic and acidic residues" evidence="2">
    <location>
        <begin position="585"/>
        <end position="594"/>
    </location>
</feature>
<dbReference type="Pfam" id="PF10145">
    <property type="entry name" value="PhageMin_Tail"/>
    <property type="match status" value="1"/>
</dbReference>
<dbReference type="NCBIfam" id="TIGR01760">
    <property type="entry name" value="tape_meas_TP901"/>
    <property type="match status" value="1"/>
</dbReference>
<keyword evidence="6" id="KW-1185">Reference proteome</keyword>
<dbReference type="RefSeq" id="WP_090346979.1">
    <property type="nucleotide sequence ID" value="NZ_FLSS01000012.1"/>
</dbReference>
<gene>
    <name evidence="5" type="ORF">LX74_02237</name>
</gene>
<accession>A0ABY3NHB3</accession>
<evidence type="ECO:0000313" key="6">
    <source>
        <dbReference type="Proteomes" id="UP000324513"/>
    </source>
</evidence>
<evidence type="ECO:0000256" key="1">
    <source>
        <dbReference type="ARBA" id="ARBA00022612"/>
    </source>
</evidence>
<keyword evidence="3" id="KW-1133">Transmembrane helix</keyword>
<evidence type="ECO:0000313" key="5">
    <source>
        <dbReference type="EMBL" id="TYO91986.1"/>
    </source>
</evidence>
<protein>
    <submittedName>
        <fullName evidence="5">TP901 family phage tail tape measure protein</fullName>
    </submittedName>
</protein>
<keyword evidence="3" id="KW-0812">Transmembrane</keyword>
<dbReference type="InterPro" id="IPR010090">
    <property type="entry name" value="Phage_tape_meas"/>
</dbReference>
<keyword evidence="1" id="KW-1188">Viral release from host cell</keyword>
<dbReference type="PANTHER" id="PTHR37813:SF1">
    <property type="entry name" value="FELS-2 PROPHAGE PROTEIN"/>
    <property type="match status" value="1"/>
</dbReference>
<evidence type="ECO:0000256" key="2">
    <source>
        <dbReference type="SAM" id="MobiDB-lite"/>
    </source>
</evidence>
<name>A0ABY3NHB3_ELIMR</name>
<feature type="domain" description="Phage tail tape measure protein" evidence="4">
    <location>
        <begin position="130"/>
        <end position="291"/>
    </location>
</feature>